<evidence type="ECO:0000313" key="3">
    <source>
        <dbReference type="Proteomes" id="UP001186944"/>
    </source>
</evidence>
<dbReference type="PANTHER" id="PTHR23279:SF36">
    <property type="entry name" value="DEFECTIVE PROBOSCIS EXTENSION RESPONSE 9, ISOFORM A"/>
    <property type="match status" value="1"/>
</dbReference>
<dbReference type="InterPro" id="IPR007110">
    <property type="entry name" value="Ig-like_dom"/>
</dbReference>
<dbReference type="InterPro" id="IPR013783">
    <property type="entry name" value="Ig-like_fold"/>
</dbReference>
<gene>
    <name evidence="2" type="ORF">FSP39_019237</name>
</gene>
<dbReference type="Pfam" id="PF07686">
    <property type="entry name" value="V-set"/>
    <property type="match status" value="1"/>
</dbReference>
<comment type="caution">
    <text evidence="2">The sequence shown here is derived from an EMBL/GenBank/DDBJ whole genome shotgun (WGS) entry which is preliminary data.</text>
</comment>
<feature type="non-terminal residue" evidence="2">
    <location>
        <position position="1"/>
    </location>
</feature>
<dbReference type="GO" id="GO:0032589">
    <property type="term" value="C:neuron projection membrane"/>
    <property type="evidence" value="ECO:0007669"/>
    <property type="project" value="TreeGrafter"/>
</dbReference>
<name>A0AA89C216_PINIB</name>
<dbReference type="AlphaFoldDB" id="A0AA89C216"/>
<dbReference type="InterPro" id="IPR037448">
    <property type="entry name" value="Zig-8"/>
</dbReference>
<sequence length="199" mass="22910">VYWMRMSKPNPITVGEYVYSPDDRFSIQRIPELFEWNLKIKDVKKEDEDVYFCAVSAGEKREKYRQMVLLRVKAISISGTDFVTKGNPIKLQCNATGVEYVPEILDWFKDGNIVSRHYSGHVKITDFNLVEKKTLISKLYIRKSTMEDAGNYMCRSTNLDIGKIMVHVLDGTVLRKPISANLSENFKSLLRLGYLVLAT</sequence>
<dbReference type="InterPro" id="IPR003599">
    <property type="entry name" value="Ig_sub"/>
</dbReference>
<accession>A0AA89C216</accession>
<dbReference type="EMBL" id="VSWD01000007">
    <property type="protein sequence ID" value="KAK3098412.1"/>
    <property type="molecule type" value="Genomic_DNA"/>
</dbReference>
<dbReference type="PANTHER" id="PTHR23279">
    <property type="entry name" value="DEFECTIVE PROBOSCIS EXTENSION RESPONSE DPR -RELATED"/>
    <property type="match status" value="1"/>
</dbReference>
<dbReference type="Gene3D" id="2.60.40.10">
    <property type="entry name" value="Immunoglobulins"/>
    <property type="match status" value="2"/>
</dbReference>
<proteinExistence type="predicted"/>
<dbReference type="Proteomes" id="UP001186944">
    <property type="component" value="Unassembled WGS sequence"/>
</dbReference>
<dbReference type="SMART" id="SM00409">
    <property type="entry name" value="IG"/>
    <property type="match status" value="2"/>
</dbReference>
<dbReference type="SUPFAM" id="SSF48726">
    <property type="entry name" value="Immunoglobulin"/>
    <property type="match status" value="2"/>
</dbReference>
<dbReference type="GO" id="GO:0050808">
    <property type="term" value="P:synapse organization"/>
    <property type="evidence" value="ECO:0007669"/>
    <property type="project" value="TreeGrafter"/>
</dbReference>
<evidence type="ECO:0000259" key="1">
    <source>
        <dbReference type="PROSITE" id="PS50835"/>
    </source>
</evidence>
<protein>
    <recommendedName>
        <fullName evidence="1">Ig-like domain-containing protein</fullName>
    </recommendedName>
</protein>
<evidence type="ECO:0000313" key="2">
    <source>
        <dbReference type="EMBL" id="KAK3098412.1"/>
    </source>
</evidence>
<dbReference type="InterPro" id="IPR013106">
    <property type="entry name" value="Ig_V-set"/>
</dbReference>
<dbReference type="PROSITE" id="PS50835">
    <property type="entry name" value="IG_LIKE"/>
    <property type="match status" value="1"/>
</dbReference>
<dbReference type="Pfam" id="PF13927">
    <property type="entry name" value="Ig_3"/>
    <property type="match status" value="1"/>
</dbReference>
<organism evidence="2 3">
    <name type="scientific">Pinctada imbricata</name>
    <name type="common">Atlantic pearl-oyster</name>
    <name type="synonym">Pinctada martensii</name>
    <dbReference type="NCBI Taxonomy" id="66713"/>
    <lineage>
        <taxon>Eukaryota</taxon>
        <taxon>Metazoa</taxon>
        <taxon>Spiralia</taxon>
        <taxon>Lophotrochozoa</taxon>
        <taxon>Mollusca</taxon>
        <taxon>Bivalvia</taxon>
        <taxon>Autobranchia</taxon>
        <taxon>Pteriomorphia</taxon>
        <taxon>Pterioida</taxon>
        <taxon>Pterioidea</taxon>
        <taxon>Pteriidae</taxon>
        <taxon>Pinctada</taxon>
    </lineage>
</organism>
<reference evidence="2" key="1">
    <citation type="submission" date="2019-08" db="EMBL/GenBank/DDBJ databases">
        <title>The improved chromosome-level genome for the pearl oyster Pinctada fucata martensii using PacBio sequencing and Hi-C.</title>
        <authorList>
            <person name="Zheng Z."/>
        </authorList>
    </citation>
    <scope>NUCLEOTIDE SEQUENCE</scope>
    <source>
        <strain evidence="2">ZZ-2019</strain>
        <tissue evidence="2">Adductor muscle</tissue>
    </source>
</reference>
<dbReference type="InterPro" id="IPR036179">
    <property type="entry name" value="Ig-like_dom_sf"/>
</dbReference>
<feature type="domain" description="Ig-like" evidence="1">
    <location>
        <begin position="83"/>
        <end position="179"/>
    </location>
</feature>
<keyword evidence="3" id="KW-1185">Reference proteome</keyword>